<dbReference type="InterPro" id="IPR008928">
    <property type="entry name" value="6-hairpin_glycosidase_sf"/>
</dbReference>
<dbReference type="GO" id="GO:0016787">
    <property type="term" value="F:hydrolase activity"/>
    <property type="evidence" value="ECO:0007669"/>
    <property type="project" value="UniProtKB-KW"/>
</dbReference>
<accession>A0A2W0CIT0</accession>
<evidence type="ECO:0000313" key="2">
    <source>
        <dbReference type="EMBL" id="PYY30779.1"/>
    </source>
</evidence>
<dbReference type="EMBL" id="PRLG01000005">
    <property type="protein sequence ID" value="PYY30779.1"/>
    <property type="molecule type" value="Genomic_DNA"/>
</dbReference>
<dbReference type="InterPro" id="IPR052043">
    <property type="entry name" value="PolySaccharide_Degr_Enz"/>
</dbReference>
<dbReference type="RefSeq" id="WP_258377549.1">
    <property type="nucleotide sequence ID" value="NZ_PRLG01000005.1"/>
</dbReference>
<comment type="caution">
    <text evidence="2">The sequence shown here is derived from an EMBL/GenBank/DDBJ whole genome shotgun (WGS) entry which is preliminary data.</text>
</comment>
<dbReference type="SUPFAM" id="SSF48208">
    <property type="entry name" value="Six-hairpin glycosidases"/>
    <property type="match status" value="1"/>
</dbReference>
<organism evidence="2 3">
    <name type="scientific">Paenibacillus illinoisensis</name>
    <dbReference type="NCBI Taxonomy" id="59845"/>
    <lineage>
        <taxon>Bacteria</taxon>
        <taxon>Bacillati</taxon>
        <taxon>Bacillota</taxon>
        <taxon>Bacilli</taxon>
        <taxon>Bacillales</taxon>
        <taxon>Paenibacillaceae</taxon>
        <taxon>Paenibacillus</taxon>
    </lineage>
</organism>
<keyword evidence="1" id="KW-0378">Hydrolase</keyword>
<dbReference type="Pfam" id="PF07470">
    <property type="entry name" value="Glyco_hydro_88"/>
    <property type="match status" value="1"/>
</dbReference>
<dbReference type="Proteomes" id="UP000247459">
    <property type="component" value="Unassembled WGS sequence"/>
</dbReference>
<dbReference type="GO" id="GO:0005975">
    <property type="term" value="P:carbohydrate metabolic process"/>
    <property type="evidence" value="ECO:0007669"/>
    <property type="project" value="InterPro"/>
</dbReference>
<protein>
    <submittedName>
        <fullName evidence="2">YteR protein</fullName>
    </submittedName>
</protein>
<reference evidence="2 3" key="1">
    <citation type="submission" date="2018-01" db="EMBL/GenBank/DDBJ databases">
        <title>Genome sequence of the PGP bacterium Paenibacillus illinoisensis E3.</title>
        <authorList>
            <person name="Rolli E."/>
            <person name="Marasco R."/>
            <person name="Bessem C."/>
            <person name="Michoud G."/>
            <person name="Gaiarsa S."/>
            <person name="Borin S."/>
            <person name="Daffonchio D."/>
        </authorList>
    </citation>
    <scope>NUCLEOTIDE SEQUENCE [LARGE SCALE GENOMIC DNA]</scope>
    <source>
        <strain evidence="2 3">E3</strain>
    </source>
</reference>
<name>A0A2W0CIT0_9BACL</name>
<dbReference type="Gene3D" id="1.50.10.10">
    <property type="match status" value="1"/>
</dbReference>
<evidence type="ECO:0000256" key="1">
    <source>
        <dbReference type="ARBA" id="ARBA00022801"/>
    </source>
</evidence>
<evidence type="ECO:0000313" key="3">
    <source>
        <dbReference type="Proteomes" id="UP000247459"/>
    </source>
</evidence>
<dbReference type="InterPro" id="IPR012341">
    <property type="entry name" value="6hp_glycosidase-like_sf"/>
</dbReference>
<dbReference type="InterPro" id="IPR010905">
    <property type="entry name" value="Glyco_hydro_88"/>
</dbReference>
<dbReference type="AlphaFoldDB" id="A0A2W0CIT0"/>
<dbReference type="PANTHER" id="PTHR33886">
    <property type="entry name" value="UNSATURATED RHAMNOGALACTURONAN HYDROLASE (EUROFUNG)"/>
    <property type="match status" value="1"/>
</dbReference>
<proteinExistence type="predicted"/>
<sequence>MIIRYFHANESIAGKVHHSIPDILTTVAQRYIGDHPKHSFLFRAYHRGGFRRLGDYRYDLNLDDKWPEASAGQYVYVWGKLWSQQETTLNTGLNCYSPVTIYVNGEETFKSELLQELYPERRTQIPISVKVGWNDVLLCFVKTEVGFGGIYGTASFKNFPLHFLTPGVNRQGQEGWLYSEPLDEPVTLIPHDGMTEEETGLFWYPRKEWTEEEREVGTFARIFGTEQPAVAYAWTKLDVTLPGSSPVVLQGQHVGALQLYLDGKEVYTSDKSGPYRVELPRRYGLSDLVVRGETKAGEAHWGFTLESPGDSGSDGWRLSSPHPVAGSSDVWLYTGKFAPGSAPSPTDIVVTDTVFDDGSKGVYWHVDQPNTSVRPYLENTHYGKWNYPLGVTLLGLLRIGQELNRDDYIQYVREHIGLSTSFDRYGLWDRETYGAAGINNQLSAIDSLDDCGSFGSTLLAAMELGDIRGGRDTADRIARYITDEQERLEDGAFYRVRGSGEMRHETMWCDDLYMSTPFLMRYGQLTGNTAYWDDAVNQFLLFRQYLYIPEQQIMSHVYDFVRGRATGIPWGRGNGWVLFSLTELLSILPQDHARRSELLSFYRDLCQGYLALQGENGLWHQVLNRPDSYEETSCTSMFIYAYARGIREGWLETPAPYLKAVLKGWEGMTRLSIDYKGNIYGVCRGSGYSFTALYYRDDLGWILNDTHGIGIVLLAGIEVHKMNQQLSGMEITEEEGTMQKA</sequence>
<gene>
    <name evidence="2" type="primary">yteR</name>
    <name evidence="2" type="ORF">PIL02S_00688</name>
</gene>
<dbReference type="PANTHER" id="PTHR33886:SF8">
    <property type="entry name" value="UNSATURATED RHAMNOGALACTURONAN HYDROLASE (EUROFUNG)"/>
    <property type="match status" value="1"/>
</dbReference>